<gene>
    <name evidence="2" type="ORF">NYG85_02745</name>
</gene>
<dbReference type="SUPFAM" id="SSF53756">
    <property type="entry name" value="UDP-Glycosyltransferase/glycogen phosphorylase"/>
    <property type="match status" value="1"/>
</dbReference>
<sequence>MSKSIVFIGHYSGGKQDFDTRHYFFAKELASLGYKTTIINAAFSHRIHDAKVINEPFIAHSDGDIKFFSIKTPFYKGNGFGRIVNMFAFVINLIRNTKKILKEIGHIDTIVMATPQPFTIFAAKFISHKTKAKLIVEIKDIWPLEIIELANVSKFHPFVLLLTIIEKIIYKFQDKLISPLANINEYFSNIKTTNNAVYVPTGLDIGYYDSIKLDFVDNRLKDKFIVGYIGGLTASNCIDILLDVACELKEQFPNIIFLVVGKGAQRDYLIGKYASSNIIFFDSVPKSEAFKIMTKCDILYKSSPDLNFYKYGLSPLKINEYMYAKTTIIHAFNIEKLDMIKKANCGLSIKTNDKLALKEAILKIYNMSKDERDKLGQNGWDYVRQNLSYEKIVKEFLIPVL</sequence>
<evidence type="ECO:0000313" key="3">
    <source>
        <dbReference type="Proteomes" id="UP001173801"/>
    </source>
</evidence>
<dbReference type="CDD" id="cd03794">
    <property type="entry name" value="GT4_WbuB-like"/>
    <property type="match status" value="1"/>
</dbReference>
<reference evidence="2" key="2">
    <citation type="journal article" date="2023" name="Microorganisms">
        <title>Isolation and Genomic Characteristics of Cat-Borne Campylobacter felis sp. nov. and Sheep-Borne Campylobacter ovis sp. nov.</title>
        <authorList>
            <person name="Wang H."/>
            <person name="Li Y."/>
            <person name="Gu Y."/>
            <person name="Zhou G."/>
            <person name="Chen X."/>
            <person name="Zhang X."/>
            <person name="Shao Z."/>
            <person name="Zhang J."/>
            <person name="Zhang M."/>
        </authorList>
    </citation>
    <scope>NUCLEOTIDE SEQUENCE</scope>
    <source>
        <strain evidence="2">PS10</strain>
    </source>
</reference>
<organism evidence="2 3">
    <name type="scientific">Campylobacter gastrosuis</name>
    <dbReference type="NCBI Taxonomy" id="2974576"/>
    <lineage>
        <taxon>Bacteria</taxon>
        <taxon>Pseudomonadati</taxon>
        <taxon>Campylobacterota</taxon>
        <taxon>Epsilonproteobacteria</taxon>
        <taxon>Campylobacterales</taxon>
        <taxon>Campylobacteraceae</taxon>
        <taxon>Campylobacter</taxon>
    </lineage>
</organism>
<dbReference type="Pfam" id="PF00534">
    <property type="entry name" value="Glycos_transf_1"/>
    <property type="match status" value="1"/>
</dbReference>
<dbReference type="PANTHER" id="PTHR12526">
    <property type="entry name" value="GLYCOSYLTRANSFERASE"/>
    <property type="match status" value="1"/>
</dbReference>
<proteinExistence type="predicted"/>
<comment type="caution">
    <text evidence="2">The sequence shown here is derived from an EMBL/GenBank/DDBJ whole genome shotgun (WGS) entry which is preliminary data.</text>
</comment>
<feature type="domain" description="Glycosyl transferase family 1" evidence="1">
    <location>
        <begin position="217"/>
        <end position="379"/>
    </location>
</feature>
<dbReference type="Gene3D" id="3.40.50.2000">
    <property type="entry name" value="Glycogen Phosphorylase B"/>
    <property type="match status" value="2"/>
</dbReference>
<evidence type="ECO:0000259" key="1">
    <source>
        <dbReference type="Pfam" id="PF00534"/>
    </source>
</evidence>
<keyword evidence="3" id="KW-1185">Reference proteome</keyword>
<dbReference type="EMBL" id="JANURM010000002">
    <property type="protein sequence ID" value="MDL0088296.1"/>
    <property type="molecule type" value="Genomic_DNA"/>
</dbReference>
<dbReference type="PANTHER" id="PTHR12526:SF622">
    <property type="entry name" value="GLYCOSYLTRANSFERASE (GROUP I)"/>
    <property type="match status" value="1"/>
</dbReference>
<reference evidence="2" key="1">
    <citation type="submission" date="2022-08" db="EMBL/GenBank/DDBJ databases">
        <authorList>
            <person name="Wang H."/>
        </authorList>
    </citation>
    <scope>NUCLEOTIDE SEQUENCE</scope>
    <source>
        <strain evidence="2">PS10</strain>
    </source>
</reference>
<name>A0ABT7HN01_9BACT</name>
<dbReference type="InterPro" id="IPR001296">
    <property type="entry name" value="Glyco_trans_1"/>
</dbReference>
<evidence type="ECO:0000313" key="2">
    <source>
        <dbReference type="EMBL" id="MDL0088296.1"/>
    </source>
</evidence>
<dbReference type="RefSeq" id="WP_284936946.1">
    <property type="nucleotide sequence ID" value="NZ_JANURM010000002.1"/>
</dbReference>
<accession>A0ABT7HN01</accession>
<protein>
    <submittedName>
        <fullName evidence="2">Glycosyltransferase family 4 protein</fullName>
    </submittedName>
</protein>
<dbReference type="Proteomes" id="UP001173801">
    <property type="component" value="Unassembled WGS sequence"/>
</dbReference>